<dbReference type="RefSeq" id="XP_050512483.1">
    <property type="nucleotide sequence ID" value="XM_050656526.1"/>
</dbReference>
<feature type="compositionally biased region" description="Basic and acidic residues" evidence="3">
    <location>
        <begin position="1"/>
        <end position="10"/>
    </location>
</feature>
<feature type="domain" description="CASC1 C-terminal" evidence="4">
    <location>
        <begin position="757"/>
        <end position="955"/>
    </location>
</feature>
<evidence type="ECO:0000256" key="2">
    <source>
        <dbReference type="SAM" id="Coils"/>
    </source>
</evidence>
<dbReference type="Pfam" id="PF15927">
    <property type="entry name" value="Casc1_N"/>
    <property type="match status" value="1"/>
</dbReference>
<evidence type="ECO:0000259" key="4">
    <source>
        <dbReference type="Pfam" id="PF12366"/>
    </source>
</evidence>
<feature type="coiled-coil region" evidence="2">
    <location>
        <begin position="285"/>
        <end position="325"/>
    </location>
</feature>
<dbReference type="Proteomes" id="UP001652700">
    <property type="component" value="Unplaced"/>
</dbReference>
<evidence type="ECO:0000256" key="3">
    <source>
        <dbReference type="SAM" id="MobiDB-lite"/>
    </source>
</evidence>
<dbReference type="InterPro" id="IPR023247">
    <property type="entry name" value="IC97/Dnai7-like"/>
</dbReference>
<feature type="compositionally biased region" description="Basic residues" evidence="3">
    <location>
        <begin position="266"/>
        <end position="278"/>
    </location>
</feature>
<evidence type="ECO:0000256" key="1">
    <source>
        <dbReference type="ARBA" id="ARBA00024332"/>
    </source>
</evidence>
<dbReference type="GeneID" id="126888353"/>
<name>A0ABM5KQL8_DIAVI</name>
<dbReference type="Pfam" id="PF12366">
    <property type="entry name" value="Casc1_C"/>
    <property type="match status" value="1"/>
</dbReference>
<feature type="compositionally biased region" description="Basic and acidic residues" evidence="3">
    <location>
        <begin position="215"/>
        <end position="230"/>
    </location>
</feature>
<keyword evidence="2" id="KW-0175">Coiled coil</keyword>
<feature type="compositionally biased region" description="Basic residues" evidence="3">
    <location>
        <begin position="27"/>
        <end position="38"/>
    </location>
</feature>
<dbReference type="EnsemblMetazoa" id="XM_050656526.1">
    <property type="protein sequence ID" value="XP_050512483.1"/>
    <property type="gene ID" value="LOC126888353"/>
</dbReference>
<feature type="compositionally biased region" description="Basic residues" evidence="3">
    <location>
        <begin position="123"/>
        <end position="138"/>
    </location>
</feature>
<dbReference type="InterPro" id="IPR022110">
    <property type="entry name" value="CASC1_C"/>
</dbReference>
<dbReference type="PANTHER" id="PTHR20929:SF11">
    <property type="entry name" value="DYNEIN AXONEMAL INTERMEDIATE CHAIN 7"/>
    <property type="match status" value="1"/>
</dbReference>
<sequence>MGEKKKDKSQVTDGSENELGKTSASKEKKKKGKKKGKAQKGPPARMAHLLSKAEFESSITVVRDRSLKSRSDSKALGMFASKSADLGAVGSKAVAIGIPSARSIEIKAPSSRIAAKTVSSRMVKSKSSVHRSRSKRLHPSSSYRLLQDDDESYSTASSESEEEKSVVKTRSRKRKQRVVKVTAPEGEDILESEQDTTVDKAPKTKKGKRGKKGKPKEPKEEKIVSKKVSEDEGEDILAQILKLKSGETVAPVPESIAETEETDKSKLKKKSAKKKKDKKMTPQMAEQLRMEAEQEAIRQAELEKVRLAEERLIAIEKEKKETAEMLLRDEQLSKTQFHIKKATDTFVEATRIERDTEDWKLFVECGKLPNPYFCNQMNTYLHIWEEDIDATNMQEASTRTEDTLKLISDLEELIASYSESGENREKLENWLWIRKLFRDSQQTSLDVATYRLLRNVFKNLVRIDIPTAEYNFKDSFVTLCVWLRVQLPKPLPNPRRPPKPRVDVTFKELDNLQVILPLSQDLEKKALRAMYVKYDHLSDTCENFYSPPVPHFYDLDLRETCKKEWRAKLKYNYDHRDKKPVPVFEPDDPQAAMFIPEPEDFDSDEEIPSVPYKKLDPSPKDYVLIVEEQNYANARENFKLNIPANVVNLRRSTLLGGVYHLNLLHQPPQPQDYVILDLNITRLFVPKQLEHVEFYVNYMPPQPTDPDVRKPPEEIEEDMKKNEEALDSLIFITLTWPKHVIFLELPFVCVWDDKENWWSTRCVHDLKHNEEKGTLSFRSQVFGIFGLATVRYANLPYQAWEVKPEANGSVNITITSAILILEFNVQDGKICLVWVQNSPNNALKPYIGKYMKLYAIKKILKETGVDIFPEHDAFCYVEGSCEKHWPMEKNLYCNIAALSGCFNFAWSRWNLSLGRRTIVCLMREFLFDKSKQKNYSTLLVSPLKATIINCTEVSQEFSDEPAESIKYCADLFTLMKAISGIAVRKRVGEFSKLNVHTVSEFLIATRVLSFS</sequence>
<organism evidence="6 7">
    <name type="scientific">Diabrotica virgifera virgifera</name>
    <name type="common">western corn rootworm</name>
    <dbReference type="NCBI Taxonomy" id="50390"/>
    <lineage>
        <taxon>Eukaryota</taxon>
        <taxon>Metazoa</taxon>
        <taxon>Ecdysozoa</taxon>
        <taxon>Arthropoda</taxon>
        <taxon>Hexapoda</taxon>
        <taxon>Insecta</taxon>
        <taxon>Pterygota</taxon>
        <taxon>Neoptera</taxon>
        <taxon>Endopterygota</taxon>
        <taxon>Coleoptera</taxon>
        <taxon>Polyphaga</taxon>
        <taxon>Cucujiformia</taxon>
        <taxon>Chrysomeloidea</taxon>
        <taxon>Chrysomelidae</taxon>
        <taxon>Galerucinae</taxon>
        <taxon>Diabroticina</taxon>
        <taxon>Diabroticites</taxon>
        <taxon>Diabrotica</taxon>
    </lineage>
</organism>
<keyword evidence="7" id="KW-1185">Reference proteome</keyword>
<feature type="compositionally biased region" description="Acidic residues" evidence="3">
    <location>
        <begin position="185"/>
        <end position="196"/>
    </location>
</feature>
<evidence type="ECO:0008006" key="8">
    <source>
        <dbReference type="Google" id="ProtNLM"/>
    </source>
</evidence>
<feature type="region of interest" description="Disordered" evidence="3">
    <location>
        <begin position="248"/>
        <end position="283"/>
    </location>
</feature>
<feature type="domain" description="IC97/Casc1 N-terminal" evidence="5">
    <location>
        <begin position="288"/>
        <end position="495"/>
    </location>
</feature>
<evidence type="ECO:0000313" key="6">
    <source>
        <dbReference type="EnsemblMetazoa" id="XP_050512483.1"/>
    </source>
</evidence>
<dbReference type="PANTHER" id="PTHR20929">
    <property type="entry name" value="LUNG ADENOMA SUSCEPTIBILITY 1-RELATED"/>
    <property type="match status" value="1"/>
</dbReference>
<feature type="region of interest" description="Disordered" evidence="3">
    <location>
        <begin position="109"/>
        <end position="230"/>
    </location>
</feature>
<feature type="region of interest" description="Disordered" evidence="3">
    <location>
        <begin position="1"/>
        <end position="50"/>
    </location>
</feature>
<comment type="similarity">
    <text evidence="1">Belongs to the DNAI7 family.</text>
</comment>
<evidence type="ECO:0000313" key="7">
    <source>
        <dbReference type="Proteomes" id="UP001652700"/>
    </source>
</evidence>
<protein>
    <recommendedName>
        <fullName evidence="8">Protein CASC1-like</fullName>
    </recommendedName>
</protein>
<feature type="compositionally biased region" description="Basic residues" evidence="3">
    <location>
        <begin position="167"/>
        <end position="178"/>
    </location>
</feature>
<proteinExistence type="inferred from homology"/>
<dbReference type="PRINTS" id="PR02043">
    <property type="entry name" value="CANCERSCCP1"/>
</dbReference>
<accession>A0ABM5KQL8</accession>
<reference evidence="6" key="1">
    <citation type="submission" date="2025-05" db="UniProtKB">
        <authorList>
            <consortium name="EnsemblMetazoa"/>
        </authorList>
    </citation>
    <scope>IDENTIFICATION</scope>
</reference>
<feature type="compositionally biased region" description="Basic residues" evidence="3">
    <location>
        <begin position="203"/>
        <end position="214"/>
    </location>
</feature>
<evidence type="ECO:0000259" key="5">
    <source>
        <dbReference type="Pfam" id="PF15927"/>
    </source>
</evidence>
<dbReference type="InterPro" id="IPR031826">
    <property type="entry name" value="IC97/Casc1_N"/>
</dbReference>